<evidence type="ECO:0000313" key="2">
    <source>
        <dbReference type="EMBL" id="MBB6713832.1"/>
    </source>
</evidence>
<comment type="caution">
    <text evidence="2">The sequence shown here is derived from an EMBL/GenBank/DDBJ whole genome shotgun (WGS) entry which is preliminary data.</text>
</comment>
<evidence type="ECO:0000313" key="3">
    <source>
        <dbReference type="Proteomes" id="UP000585258"/>
    </source>
</evidence>
<dbReference type="InterPro" id="IPR019121">
    <property type="entry name" value="CRISPR-assoc_CXXC-CXXC_dom"/>
</dbReference>
<dbReference type="Proteomes" id="UP000585258">
    <property type="component" value="Unassembled WGS sequence"/>
</dbReference>
<evidence type="ECO:0000259" key="1">
    <source>
        <dbReference type="Pfam" id="PF09706"/>
    </source>
</evidence>
<dbReference type="NCBIfam" id="TIGR01908">
    <property type="entry name" value="cas_CXXC_CXXC"/>
    <property type="match status" value="1"/>
</dbReference>
<protein>
    <submittedName>
        <fullName evidence="2">Type I-B CRISPR-associated protein Cas8b1/Cst1</fullName>
    </submittedName>
</protein>
<accession>A0A7X0SA71</accession>
<dbReference type="InterPro" id="IPR010180">
    <property type="entry name" value="CRISPR-assoc_prot_CXXC-CXXC"/>
</dbReference>
<dbReference type="RefSeq" id="WP_185163565.1">
    <property type="nucleotide sequence ID" value="NZ_JACKWY010000002.1"/>
</dbReference>
<sequence length="561" mass="64871">MSKVTIELSDWMKNAGIAGFVNIIKHDMSKDNQIKTNGNYIEFDTEILVGFEELYFEYFISRYKPFISIEKIVSKEDNINLLLAKEVSLQELKYLNDDIKYIKERLKSASYKSAYEIIDDKNYSLLDKGSQLKEIKLKKDQSILDVSTDIKQQCKIVKEVIDYLNKPNVRKVIAAKNVIYDVIQGFWSDVSFLNKNNSKNNMYSSYISDFIKPVQGYDESNLDKAKYSCFTCDNKILKLSKPFAYDITWITKVGVDGSRKSSHYWNFQSDSNICPICNLIYSCIPAGFSVLNGRGLFVNNNRSVKRLISSNNLVLTRGKKFEPLEQESYFNIIDSMDNKNASEFKSEIENIQVVKFDNSNKGRPYTFNVLSKGRLEKINKNKNQLSEIIGKSVKLAKDYYLNLYSEVISRIYNEENLFDLIAILTKLKISEEYKNSKIIYILISLNNNLMEVKNKVWHKDVDKFRDYGIKLRQIYGKNDENKIPGISYRLQNALKVKNEAKFLDTLLNAYTSRKQPIPVDFIEALKDINKFQTIGYAFLIGLQGGIENKDKEVMEVSNNGK</sequence>
<dbReference type="Pfam" id="PF09706">
    <property type="entry name" value="Cas_CXXC_CXXC"/>
    <property type="match status" value="1"/>
</dbReference>
<reference evidence="2 3" key="1">
    <citation type="submission" date="2020-08" db="EMBL/GenBank/DDBJ databases">
        <title>Clostridia isolated from Swiss meat.</title>
        <authorList>
            <person name="Wambui J."/>
            <person name="Stevens M.J.A."/>
            <person name="Stephan R."/>
        </authorList>
    </citation>
    <scope>NUCLEOTIDE SEQUENCE [LARGE SCALE GENOMIC DNA]</scope>
    <source>
        <strain evidence="2 3">CM001</strain>
    </source>
</reference>
<proteinExistence type="predicted"/>
<gene>
    <name evidence="2" type="primary">cas8a1</name>
    <name evidence="2" type="ORF">H7E68_03645</name>
</gene>
<dbReference type="EMBL" id="JACKWY010000002">
    <property type="protein sequence ID" value="MBB6713832.1"/>
    <property type="molecule type" value="Genomic_DNA"/>
</dbReference>
<feature type="domain" description="CRISPR-associated protein CXXC-CXXC" evidence="1">
    <location>
        <begin position="224"/>
        <end position="288"/>
    </location>
</feature>
<name>A0A7X0SA71_9CLOT</name>
<dbReference type="AlphaFoldDB" id="A0A7X0SA71"/>
<organism evidence="2 3">
    <name type="scientific">Clostridium gasigenes</name>
    <dbReference type="NCBI Taxonomy" id="94869"/>
    <lineage>
        <taxon>Bacteria</taxon>
        <taxon>Bacillati</taxon>
        <taxon>Bacillota</taxon>
        <taxon>Clostridia</taxon>
        <taxon>Eubacteriales</taxon>
        <taxon>Clostridiaceae</taxon>
        <taxon>Clostridium</taxon>
    </lineage>
</organism>